<evidence type="ECO:0000256" key="1">
    <source>
        <dbReference type="SAM" id="Coils"/>
    </source>
</evidence>
<evidence type="ECO:0000313" key="2">
    <source>
        <dbReference type="EMBL" id="KAJ7636359.1"/>
    </source>
</evidence>
<dbReference type="InterPro" id="IPR032675">
    <property type="entry name" value="LRR_dom_sf"/>
</dbReference>
<feature type="coiled-coil region" evidence="1">
    <location>
        <begin position="37"/>
        <end position="71"/>
    </location>
</feature>
<name>A0AAD7FSV2_9AGAR</name>
<protein>
    <recommendedName>
        <fullName evidence="4">F-box domain-containing protein</fullName>
    </recommendedName>
</protein>
<gene>
    <name evidence="2" type="ORF">FB45DRAFT_445929</name>
</gene>
<evidence type="ECO:0008006" key="4">
    <source>
        <dbReference type="Google" id="ProtNLM"/>
    </source>
</evidence>
<dbReference type="AlphaFoldDB" id="A0AAD7FSV2"/>
<evidence type="ECO:0000313" key="3">
    <source>
        <dbReference type="Proteomes" id="UP001221142"/>
    </source>
</evidence>
<keyword evidence="1" id="KW-0175">Coiled coil</keyword>
<keyword evidence="3" id="KW-1185">Reference proteome</keyword>
<proteinExistence type="predicted"/>
<dbReference type="SUPFAM" id="SSF52047">
    <property type="entry name" value="RNI-like"/>
    <property type="match status" value="1"/>
</dbReference>
<reference evidence="2" key="1">
    <citation type="submission" date="2023-03" db="EMBL/GenBank/DDBJ databases">
        <title>Massive genome expansion in bonnet fungi (Mycena s.s.) driven by repeated elements and novel gene families across ecological guilds.</title>
        <authorList>
            <consortium name="Lawrence Berkeley National Laboratory"/>
            <person name="Harder C.B."/>
            <person name="Miyauchi S."/>
            <person name="Viragh M."/>
            <person name="Kuo A."/>
            <person name="Thoen E."/>
            <person name="Andreopoulos B."/>
            <person name="Lu D."/>
            <person name="Skrede I."/>
            <person name="Drula E."/>
            <person name="Henrissat B."/>
            <person name="Morin E."/>
            <person name="Kohler A."/>
            <person name="Barry K."/>
            <person name="LaButti K."/>
            <person name="Morin E."/>
            <person name="Salamov A."/>
            <person name="Lipzen A."/>
            <person name="Mereny Z."/>
            <person name="Hegedus B."/>
            <person name="Baldrian P."/>
            <person name="Stursova M."/>
            <person name="Weitz H."/>
            <person name="Taylor A."/>
            <person name="Grigoriev I.V."/>
            <person name="Nagy L.G."/>
            <person name="Martin F."/>
            <person name="Kauserud H."/>
        </authorList>
    </citation>
    <scope>NUCLEOTIDE SEQUENCE</scope>
    <source>
        <strain evidence="2">9284</strain>
    </source>
</reference>
<comment type="caution">
    <text evidence="2">The sequence shown here is derived from an EMBL/GenBank/DDBJ whole genome shotgun (WGS) entry which is preliminary data.</text>
</comment>
<accession>A0AAD7FSV2</accession>
<sequence>MADDGPTASLDDSQRAYVADLIRAHYVVPPDRLIPLLSSLSSELAQSDTQISALRERLDSALSHRAKLQRLYDGCHAVSAPVRRLPAEILGEIFGWYIDDADHCTLDSCRFRLAWICARWRTIVLETAALWSKIYVNLADSSGTIPRLGSALDYGRNGPLALVVHADSRPPSSSVVNLLANHSPRWRHLAYYGPTLHLEQFAGVTGNLPILEKLTLHDWGFDSDADVSVLQTAPCLRSITTRVGSRVSLPPLEQLAFLKLDTVDWSGLAMELPRATALSEDSCFDLQFYLDDLGLSGTVHLNLSPTTLRVSRLRLEVDGEFRRNHCQQAFSQIFDSLTLPNLRALELSSTEFIRFPLIWPHARAITLFNRSALSTHLRVLNIADVNISEAQLRECLAALPYLEQLAIADHIRVRGRGSNVILVTDSLLRALACPGPNPSSQSSSGEVLVPSLDTFRIRSRMQFRTNVYIEFLLSRTPACEGKPFTVEIERHPEDPDARMDAVLYAELRRLQAEKRVVLDGVSVPAV</sequence>
<organism evidence="2 3">
    <name type="scientific">Roridomyces roridus</name>
    <dbReference type="NCBI Taxonomy" id="1738132"/>
    <lineage>
        <taxon>Eukaryota</taxon>
        <taxon>Fungi</taxon>
        <taxon>Dikarya</taxon>
        <taxon>Basidiomycota</taxon>
        <taxon>Agaricomycotina</taxon>
        <taxon>Agaricomycetes</taxon>
        <taxon>Agaricomycetidae</taxon>
        <taxon>Agaricales</taxon>
        <taxon>Marasmiineae</taxon>
        <taxon>Mycenaceae</taxon>
        <taxon>Roridomyces</taxon>
    </lineage>
</organism>
<dbReference type="EMBL" id="JARKIF010000006">
    <property type="protein sequence ID" value="KAJ7636359.1"/>
    <property type="molecule type" value="Genomic_DNA"/>
</dbReference>
<dbReference type="Gene3D" id="3.80.10.10">
    <property type="entry name" value="Ribonuclease Inhibitor"/>
    <property type="match status" value="1"/>
</dbReference>
<dbReference type="Proteomes" id="UP001221142">
    <property type="component" value="Unassembled WGS sequence"/>
</dbReference>